<dbReference type="SUPFAM" id="SSF52954">
    <property type="entry name" value="Class II aaRS ABD-related"/>
    <property type="match status" value="1"/>
</dbReference>
<keyword evidence="4 13" id="KW-0436">Ligase</keyword>
<keyword evidence="11 13" id="KW-0030">Aminoacyl-tRNA synthetase</keyword>
<dbReference type="InterPro" id="IPR002314">
    <property type="entry name" value="aa-tRNA-synt_IIb"/>
</dbReference>
<comment type="similarity">
    <text evidence="1 13">Belongs to the class-II aminoacyl-tRNA synthetase family.</text>
</comment>
<keyword evidence="7 13" id="KW-0862">Zinc</keyword>
<sequence length="643" mass="73674">MSIFSAPDGRSFEAQSVTPSEALDRWGLRKGAVAARVDGSLADLTTTLTESATVEPVAADSEEGLEILRHSTSHLMAQAVRRLYPGTKVAIGPAIKEGFYYDMDVAGTVTEGDLKRIEDEMRRIVKEALPVERLFLPREKALELFRSEGEIYKVELVEGLADEEISLYRQGEYVDLCRGPHVANTSQLRHFKLLSLAGAYWRGDEKNVMLTRIYGTAFAGKEDLEAYLKRIEEAKRRDHRKLGRELDLFSLQDEGPGFPFFHPKGMTIRNLLIRFWQKEHRRAGYQEIMTPLILDRDLWIRSGHWDHYRENMYFTEIDEAPFAIKPMNCPGGILVYKSQIRSYRDLPLRMAELGTVHRHERSGVLHGLMRVRCFTQDDAHLYVTPDQIKAEIKGIMDLVQHIYKDVFGFSYRVELSTRPEKAMGDPVLWDRAERALQEALEEKGVPYRLNPGDGAFYGPKIDFHLEDCIGRTWQCGTIQLDFQLPEKFDMTYIGPDGAQHRPVMLHRTVLGSLERFMGILIEHYAGAFPFWMAPFQVRLLPVKEDFLPWASSVEATLKGWGVRVEVDRRDEKLGKKIRDAQLQKVPFMIVIGEREAESGQVSVRERSRGDLGSFTLEAFRQLLLEEFNPLDDEPSLHRCVPLS</sequence>
<dbReference type="HAMAP" id="MF_00184">
    <property type="entry name" value="Thr_tRNA_synth"/>
    <property type="match status" value="1"/>
</dbReference>
<dbReference type="FunFam" id="3.30.980.10:FF:000005">
    <property type="entry name" value="Threonyl-tRNA synthetase, mitochondrial"/>
    <property type="match status" value="1"/>
</dbReference>
<dbReference type="InterPro" id="IPR012947">
    <property type="entry name" value="tRNA_SAD"/>
</dbReference>
<dbReference type="PRINTS" id="PR01047">
    <property type="entry name" value="TRNASYNTHTHR"/>
</dbReference>
<dbReference type="GO" id="GO:0046872">
    <property type="term" value="F:metal ion binding"/>
    <property type="evidence" value="ECO:0007669"/>
    <property type="project" value="UniProtKB-KW"/>
</dbReference>
<dbReference type="GO" id="GO:0004829">
    <property type="term" value="F:threonine-tRNA ligase activity"/>
    <property type="evidence" value="ECO:0007669"/>
    <property type="project" value="UniProtKB-UniRule"/>
</dbReference>
<dbReference type="InterPro" id="IPR045864">
    <property type="entry name" value="aa-tRNA-synth_II/BPL/LPL"/>
</dbReference>
<dbReference type="NCBIfam" id="TIGR00418">
    <property type="entry name" value="thrS"/>
    <property type="match status" value="1"/>
</dbReference>
<dbReference type="GO" id="GO:0005737">
    <property type="term" value="C:cytoplasm"/>
    <property type="evidence" value="ECO:0007669"/>
    <property type="project" value="UniProtKB-SubCell"/>
</dbReference>
<reference evidence="17" key="1">
    <citation type="submission" date="2021-04" db="EMBL/GenBank/DDBJ databases">
        <title>A novel Synergistetes isolate from a pyrite-forming mixed culture.</title>
        <authorList>
            <person name="Bunk B."/>
            <person name="Sproer C."/>
            <person name="Spring S."/>
            <person name="Pester M."/>
        </authorList>
    </citation>
    <scope>NUCLEOTIDE SEQUENCE [LARGE SCALE GENOMIC DNA]</scope>
    <source>
        <strain evidence="17">J.5.4.2-T.3.5.2</strain>
    </source>
</reference>
<comment type="subcellular location">
    <subcellularLocation>
        <location evidence="13">Cytoplasm</location>
    </subcellularLocation>
</comment>
<feature type="binding site" evidence="13">
    <location>
        <position position="380"/>
    </location>
    <ligand>
        <name>Zn(2+)</name>
        <dbReference type="ChEBI" id="CHEBI:29105"/>
        <note>catalytic</note>
    </ligand>
</feature>
<keyword evidence="5 13" id="KW-0479">Metal-binding</keyword>
<keyword evidence="3 13" id="KW-0820">tRNA-binding</keyword>
<dbReference type="InterPro" id="IPR004095">
    <property type="entry name" value="TGS"/>
</dbReference>
<evidence type="ECO:0000256" key="4">
    <source>
        <dbReference type="ARBA" id="ARBA00022598"/>
    </source>
</evidence>
<evidence type="ECO:0000256" key="9">
    <source>
        <dbReference type="ARBA" id="ARBA00022884"/>
    </source>
</evidence>
<dbReference type="Gene3D" id="3.30.980.10">
    <property type="entry name" value="Threonyl-trna Synthetase, Chain A, domain 2"/>
    <property type="match status" value="1"/>
</dbReference>
<dbReference type="RefSeq" id="WP_274372496.1">
    <property type="nucleotide sequence ID" value="NZ_CP072943.1"/>
</dbReference>
<feature type="binding site" evidence="13">
    <location>
        <position position="506"/>
    </location>
    <ligand>
        <name>Zn(2+)</name>
        <dbReference type="ChEBI" id="CHEBI:29105"/>
        <note>catalytic</note>
    </ligand>
</feature>
<feature type="binding site" evidence="13">
    <location>
        <position position="329"/>
    </location>
    <ligand>
        <name>Zn(2+)</name>
        <dbReference type="ChEBI" id="CHEBI:29105"/>
        <note>catalytic</note>
    </ligand>
</feature>
<dbReference type="Proteomes" id="UP000671879">
    <property type="component" value="Chromosome"/>
</dbReference>
<dbReference type="InterPro" id="IPR006195">
    <property type="entry name" value="aa-tRNA-synth_II"/>
</dbReference>
<proteinExistence type="inferred from homology"/>
<accession>A0A9Q7ETZ1</accession>
<dbReference type="PROSITE" id="PS50862">
    <property type="entry name" value="AA_TRNA_LIGASE_II"/>
    <property type="match status" value="1"/>
</dbReference>
<evidence type="ECO:0000256" key="8">
    <source>
        <dbReference type="ARBA" id="ARBA00022840"/>
    </source>
</evidence>
<dbReference type="GO" id="GO:0000049">
    <property type="term" value="F:tRNA binding"/>
    <property type="evidence" value="ECO:0007669"/>
    <property type="project" value="UniProtKB-KW"/>
</dbReference>
<keyword evidence="2 13" id="KW-0963">Cytoplasm</keyword>
<dbReference type="FunFam" id="3.40.50.800:FF:000001">
    <property type="entry name" value="Threonine--tRNA ligase"/>
    <property type="match status" value="1"/>
</dbReference>
<comment type="cofactor">
    <cofactor evidence="13">
        <name>Zn(2+)</name>
        <dbReference type="ChEBI" id="CHEBI:29105"/>
    </cofactor>
    <text evidence="13">Binds 1 zinc ion per subunit.</text>
</comment>
<feature type="domain" description="Aminoacyl-transfer RNA synthetases class-II family profile" evidence="14">
    <location>
        <begin position="262"/>
        <end position="529"/>
    </location>
</feature>
<dbReference type="SUPFAM" id="SSF55681">
    <property type="entry name" value="Class II aaRS and biotin synthetases"/>
    <property type="match status" value="1"/>
</dbReference>
<keyword evidence="17" id="KW-1185">Reference proteome</keyword>
<dbReference type="PANTHER" id="PTHR11451">
    <property type="entry name" value="THREONINE-TRNA LIGASE"/>
    <property type="match status" value="1"/>
</dbReference>
<feature type="domain" description="TGS" evidence="15">
    <location>
        <begin position="1"/>
        <end position="58"/>
    </location>
</feature>
<dbReference type="Gene3D" id="3.30.54.20">
    <property type="match status" value="1"/>
</dbReference>
<evidence type="ECO:0000313" key="17">
    <source>
        <dbReference type="Proteomes" id="UP000671879"/>
    </source>
</evidence>
<dbReference type="CDD" id="cd00860">
    <property type="entry name" value="ThrRS_anticodon"/>
    <property type="match status" value="1"/>
</dbReference>
<evidence type="ECO:0000256" key="3">
    <source>
        <dbReference type="ARBA" id="ARBA00022555"/>
    </source>
</evidence>
<dbReference type="KEGG" id="aram:KAR29_08080"/>
<dbReference type="InterPro" id="IPR004154">
    <property type="entry name" value="Anticodon-bd"/>
</dbReference>
<dbReference type="InterPro" id="IPR002320">
    <property type="entry name" value="Thr-tRNA-ligase_IIa"/>
</dbReference>
<dbReference type="AlphaFoldDB" id="A0A9Q7ETZ1"/>
<evidence type="ECO:0000313" key="16">
    <source>
        <dbReference type="EMBL" id="QTX31343.1"/>
    </source>
</evidence>
<gene>
    <name evidence="13 16" type="primary">thrS</name>
    <name evidence="16" type="ORF">KAR29_08080</name>
</gene>
<dbReference type="PROSITE" id="PS51880">
    <property type="entry name" value="TGS"/>
    <property type="match status" value="1"/>
</dbReference>
<dbReference type="SMART" id="SM00863">
    <property type="entry name" value="tRNA_SAD"/>
    <property type="match status" value="1"/>
</dbReference>
<evidence type="ECO:0000256" key="1">
    <source>
        <dbReference type="ARBA" id="ARBA00008226"/>
    </source>
</evidence>
<evidence type="ECO:0000256" key="5">
    <source>
        <dbReference type="ARBA" id="ARBA00022723"/>
    </source>
</evidence>
<dbReference type="Pfam" id="PF00587">
    <property type="entry name" value="tRNA-synt_2b"/>
    <property type="match status" value="1"/>
</dbReference>
<dbReference type="Pfam" id="PF03129">
    <property type="entry name" value="HGTP_anticodon"/>
    <property type="match status" value="1"/>
</dbReference>
<keyword evidence="9 13" id="KW-0694">RNA-binding</keyword>
<keyword evidence="10 13" id="KW-0648">Protein biosynthesis</keyword>
<evidence type="ECO:0000256" key="6">
    <source>
        <dbReference type="ARBA" id="ARBA00022741"/>
    </source>
</evidence>
<dbReference type="EC" id="6.1.1.3" evidence="13"/>
<evidence type="ECO:0000256" key="13">
    <source>
        <dbReference type="HAMAP-Rule" id="MF_00184"/>
    </source>
</evidence>
<feature type="region of interest" description="Catalytic" evidence="13">
    <location>
        <begin position="238"/>
        <end position="529"/>
    </location>
</feature>
<protein>
    <recommendedName>
        <fullName evidence="13">Threonine--tRNA ligase</fullName>
        <ecNumber evidence="13">6.1.1.3</ecNumber>
    </recommendedName>
    <alternativeName>
        <fullName evidence="13">Threonyl-tRNA synthetase</fullName>
        <shortName evidence="13">ThrRS</shortName>
    </alternativeName>
</protein>
<dbReference type="FunFam" id="3.30.930.10:FF:000002">
    <property type="entry name" value="Threonine--tRNA ligase"/>
    <property type="match status" value="1"/>
</dbReference>
<comment type="subunit">
    <text evidence="13">Homodimer.</text>
</comment>
<comment type="catalytic activity">
    <reaction evidence="12 13">
        <text>tRNA(Thr) + L-threonine + ATP = L-threonyl-tRNA(Thr) + AMP + diphosphate + H(+)</text>
        <dbReference type="Rhea" id="RHEA:24624"/>
        <dbReference type="Rhea" id="RHEA-COMP:9670"/>
        <dbReference type="Rhea" id="RHEA-COMP:9704"/>
        <dbReference type="ChEBI" id="CHEBI:15378"/>
        <dbReference type="ChEBI" id="CHEBI:30616"/>
        <dbReference type="ChEBI" id="CHEBI:33019"/>
        <dbReference type="ChEBI" id="CHEBI:57926"/>
        <dbReference type="ChEBI" id="CHEBI:78442"/>
        <dbReference type="ChEBI" id="CHEBI:78534"/>
        <dbReference type="ChEBI" id="CHEBI:456215"/>
        <dbReference type="EC" id="6.1.1.3"/>
    </reaction>
</comment>
<dbReference type="SUPFAM" id="SSF55186">
    <property type="entry name" value="ThrRS/AlaRS common domain"/>
    <property type="match status" value="1"/>
</dbReference>
<dbReference type="InterPro" id="IPR018163">
    <property type="entry name" value="Thr/Ala-tRNA-synth_IIc_edit"/>
</dbReference>
<dbReference type="CDD" id="cd01667">
    <property type="entry name" value="TGS_ThrRS"/>
    <property type="match status" value="1"/>
</dbReference>
<evidence type="ECO:0000256" key="11">
    <source>
        <dbReference type="ARBA" id="ARBA00023146"/>
    </source>
</evidence>
<evidence type="ECO:0000256" key="10">
    <source>
        <dbReference type="ARBA" id="ARBA00022917"/>
    </source>
</evidence>
<evidence type="ECO:0000256" key="7">
    <source>
        <dbReference type="ARBA" id="ARBA00022833"/>
    </source>
</evidence>
<evidence type="ECO:0000256" key="2">
    <source>
        <dbReference type="ARBA" id="ARBA00022490"/>
    </source>
</evidence>
<keyword evidence="6 13" id="KW-0547">Nucleotide-binding</keyword>
<dbReference type="InterPro" id="IPR033728">
    <property type="entry name" value="ThrRS_core"/>
</dbReference>
<name>A0A9Q7ETZ1_9BACT</name>
<dbReference type="Gene3D" id="3.40.50.800">
    <property type="entry name" value="Anticodon-binding domain"/>
    <property type="match status" value="1"/>
</dbReference>
<evidence type="ECO:0000259" key="14">
    <source>
        <dbReference type="PROSITE" id="PS50862"/>
    </source>
</evidence>
<dbReference type="Gene3D" id="3.30.930.10">
    <property type="entry name" value="Bira Bifunctional Protein, Domain 2"/>
    <property type="match status" value="1"/>
</dbReference>
<dbReference type="FunFam" id="3.30.54.20:FF:000002">
    <property type="entry name" value="Threonine--tRNA ligase"/>
    <property type="match status" value="1"/>
</dbReference>
<dbReference type="Pfam" id="PF07973">
    <property type="entry name" value="tRNA_SAD"/>
    <property type="match status" value="1"/>
</dbReference>
<organism evidence="16 17">
    <name type="scientific">Aminithiophilus ramosus</name>
    <dbReference type="NCBI Taxonomy" id="3029084"/>
    <lineage>
        <taxon>Bacteria</taxon>
        <taxon>Thermotogati</taxon>
        <taxon>Synergistota</taxon>
        <taxon>Synergistia</taxon>
        <taxon>Synergistales</taxon>
        <taxon>Aminithiophilaceae</taxon>
        <taxon>Aminithiophilus</taxon>
    </lineage>
</organism>
<dbReference type="GO" id="GO:0006435">
    <property type="term" value="P:threonyl-tRNA aminoacylation"/>
    <property type="evidence" value="ECO:0007669"/>
    <property type="project" value="UniProtKB-UniRule"/>
</dbReference>
<dbReference type="CDD" id="cd00771">
    <property type="entry name" value="ThrRS_core"/>
    <property type="match status" value="1"/>
</dbReference>
<dbReference type="PANTHER" id="PTHR11451:SF44">
    <property type="entry name" value="THREONINE--TRNA LIGASE, CHLOROPLASTIC_MITOCHONDRIAL 2"/>
    <property type="match status" value="1"/>
</dbReference>
<evidence type="ECO:0000256" key="12">
    <source>
        <dbReference type="ARBA" id="ARBA00049515"/>
    </source>
</evidence>
<dbReference type="GO" id="GO:0005524">
    <property type="term" value="F:ATP binding"/>
    <property type="evidence" value="ECO:0007669"/>
    <property type="project" value="UniProtKB-UniRule"/>
</dbReference>
<dbReference type="EMBL" id="CP072943">
    <property type="protein sequence ID" value="QTX31343.1"/>
    <property type="molecule type" value="Genomic_DNA"/>
</dbReference>
<dbReference type="InterPro" id="IPR036621">
    <property type="entry name" value="Anticodon-bd_dom_sf"/>
</dbReference>
<evidence type="ECO:0000259" key="15">
    <source>
        <dbReference type="PROSITE" id="PS51880"/>
    </source>
</evidence>
<keyword evidence="8 13" id="KW-0067">ATP-binding</keyword>
<dbReference type="InterPro" id="IPR047246">
    <property type="entry name" value="ThrRS_anticodon"/>
</dbReference>